<dbReference type="AlphaFoldDB" id="A0A5N3V7T3"/>
<evidence type="ECO:0000313" key="2">
    <source>
        <dbReference type="Proteomes" id="UP000326458"/>
    </source>
</evidence>
<protein>
    <submittedName>
        <fullName evidence="1">Uncharacterized protein</fullName>
    </submittedName>
</protein>
<comment type="caution">
    <text evidence="1">The sequence shown here is derived from an EMBL/GenBank/DDBJ whole genome shotgun (WGS) entry which is preliminary data.</text>
</comment>
<keyword evidence="2" id="KW-1185">Reference proteome</keyword>
<evidence type="ECO:0000313" key="1">
    <source>
        <dbReference type="EMBL" id="KAB0345234.1"/>
    </source>
</evidence>
<organism evidence="1 2">
    <name type="scientific">Muntiacus muntjak</name>
    <name type="common">Barking deer</name>
    <name type="synonym">Indian muntjac</name>
    <dbReference type="NCBI Taxonomy" id="9888"/>
    <lineage>
        <taxon>Eukaryota</taxon>
        <taxon>Metazoa</taxon>
        <taxon>Chordata</taxon>
        <taxon>Craniata</taxon>
        <taxon>Vertebrata</taxon>
        <taxon>Euteleostomi</taxon>
        <taxon>Mammalia</taxon>
        <taxon>Eutheria</taxon>
        <taxon>Laurasiatheria</taxon>
        <taxon>Artiodactyla</taxon>
        <taxon>Ruminantia</taxon>
        <taxon>Pecora</taxon>
        <taxon>Cervidae</taxon>
        <taxon>Muntiacinae</taxon>
        <taxon>Muntiacus</taxon>
    </lineage>
</organism>
<dbReference type="Proteomes" id="UP000326458">
    <property type="component" value="Unassembled WGS sequence"/>
</dbReference>
<gene>
    <name evidence="1" type="ORF">FD754_022160</name>
</gene>
<reference evidence="1 2" key="1">
    <citation type="submission" date="2019-06" db="EMBL/GenBank/DDBJ databases">
        <title>Discovery of a novel chromosome fission-fusion reversal in muntjac.</title>
        <authorList>
            <person name="Mudd A.B."/>
            <person name="Bredeson J.V."/>
            <person name="Baum R."/>
            <person name="Hockemeyer D."/>
            <person name="Rokhsar D.S."/>
        </authorList>
    </citation>
    <scope>NUCLEOTIDE SEQUENCE [LARGE SCALE GENOMIC DNA]</scope>
    <source>
        <strain evidence="1">UTSW_UCB_Mm</strain>
        <tissue evidence="1">Fibroblast cell line</tissue>
    </source>
</reference>
<sequence length="136" mass="15453">MKTDLFQSCGHCSSHPSADLETNLYVRTEWSKRIYTTNRVSPVLKLTSYMTLEKLLYRSRFCIFYFPTCSTLLPPGNHLFVLYVPTSVGEENGNPLQHSCLENPMDRGACWATVHGVARVGHDLVTKPPPPLLFHR</sequence>
<dbReference type="EMBL" id="VCEA01000003">
    <property type="protein sequence ID" value="KAB0345234.1"/>
    <property type="molecule type" value="Genomic_DNA"/>
</dbReference>
<name>A0A5N3V7T3_MUNMU</name>
<proteinExistence type="predicted"/>
<accession>A0A5N3V7T3</accession>